<name>A0A1Y0ENJ6_9BURK</name>
<evidence type="ECO:0000313" key="4">
    <source>
        <dbReference type="EMBL" id="ARU05187.1"/>
    </source>
</evidence>
<dbReference type="Proteomes" id="UP000196138">
    <property type="component" value="Chromosome"/>
</dbReference>
<evidence type="ECO:0000256" key="1">
    <source>
        <dbReference type="SAM" id="MobiDB-lite"/>
    </source>
</evidence>
<dbReference type="InterPro" id="IPR056822">
    <property type="entry name" value="TEN_NHL"/>
</dbReference>
<dbReference type="SUPFAM" id="SSF63829">
    <property type="entry name" value="Calcium-dependent phosphotriesterase"/>
    <property type="match status" value="1"/>
</dbReference>
<dbReference type="InterPro" id="IPR026442">
    <property type="entry name" value="IPTL_CTERM"/>
</dbReference>
<dbReference type="InterPro" id="IPR011042">
    <property type="entry name" value="6-blade_b-propeller_TolB-like"/>
</dbReference>
<dbReference type="InterPro" id="IPR013783">
    <property type="entry name" value="Ig-like_fold"/>
</dbReference>
<gene>
    <name evidence="4" type="ORF">CCO03_11250</name>
</gene>
<feature type="domain" description="IPTL-CTERM protein sorting" evidence="2">
    <location>
        <begin position="485"/>
        <end position="511"/>
    </location>
</feature>
<dbReference type="Gene3D" id="2.60.40.10">
    <property type="entry name" value="Immunoglobulins"/>
    <property type="match status" value="1"/>
</dbReference>
<dbReference type="Pfam" id="PF18203">
    <property type="entry name" value="IPTL-CTERM"/>
    <property type="match status" value="1"/>
</dbReference>
<dbReference type="PANTHER" id="PTHR46388:SF2">
    <property type="entry name" value="NHL REPEAT-CONTAINING PROTEIN 2"/>
    <property type="match status" value="1"/>
</dbReference>
<sequence length="517" mass="50833">MSSERVPALYWGEYSDSGCRSRGKGSCTMRFKGLHSSIKAMSALAVTALLAYPGVAQAQVITTVAGTGTPNGAAGNCGSGLATGVNLEGIGTRANAIDAAGNLYITQENVICKVDTSGVITTVAGNGTAGNSGDGGPATSASFMSITALALDSAGNLYIGSMAGGVRKVDTGGMVTAVSSLNGFVVFDIAFDSAGNLYASQTFDNKIIKMDIGGTVTAVAGTGSAGYSGDGGAATSAMLDYPFGLAFDSAGNLYVADVGNKVVRKIDSLGIISSVPGGAFTGDMGTSMNSSGIAFDSADNLYISNGSGHTVLKVTPDGVNTIVVGDGTSGYSGDGGLATQAQLNGVADVAFTSTGAMYVVDGFNGAVRLVSFSNLAVTASLPATATIGMPYSGTITITNLGAGPANSAATLAVTGLPDGVTLGACNIASLAVGDSVTCTVSGSPTAAGTSAVTATATDTADFDPSNNSASASVTVSSAPVRPTATPVPTLSQWGVALMTLLLAAGGWMSRRASGRRH</sequence>
<dbReference type="AlphaFoldDB" id="A0A1Y0ENJ6"/>
<feature type="domain" description="Teneurin NHL" evidence="3">
    <location>
        <begin position="136"/>
        <end position="275"/>
    </location>
</feature>
<dbReference type="NCBIfam" id="TIGR04174">
    <property type="entry name" value="IPTL_CTERM"/>
    <property type="match status" value="1"/>
</dbReference>
<dbReference type="Pfam" id="PF25021">
    <property type="entry name" value="TEN_NHL"/>
    <property type="match status" value="1"/>
</dbReference>
<reference evidence="4 5" key="1">
    <citation type="submission" date="2017-05" db="EMBL/GenBank/DDBJ databases">
        <authorList>
            <person name="Song R."/>
            <person name="Chenine A.L."/>
            <person name="Ruprecht R.M."/>
        </authorList>
    </citation>
    <scope>NUCLEOTIDE SEQUENCE [LARGE SCALE GENOMIC DNA]</scope>
    <source>
        <strain evidence="4 5">DSM 26136</strain>
    </source>
</reference>
<organism evidence="4 5">
    <name type="scientific">Comamonas serinivorans</name>
    <dbReference type="NCBI Taxonomy" id="1082851"/>
    <lineage>
        <taxon>Bacteria</taxon>
        <taxon>Pseudomonadati</taxon>
        <taxon>Pseudomonadota</taxon>
        <taxon>Betaproteobacteria</taxon>
        <taxon>Burkholderiales</taxon>
        <taxon>Comamonadaceae</taxon>
        <taxon>Comamonas</taxon>
    </lineage>
</organism>
<keyword evidence="5" id="KW-1185">Reference proteome</keyword>
<protein>
    <recommendedName>
        <fullName evidence="6">IPTL-CTERM protein sorting domain-containing protein</fullName>
    </recommendedName>
</protein>
<accession>A0A1Y0ENJ6</accession>
<evidence type="ECO:0000259" key="3">
    <source>
        <dbReference type="Pfam" id="PF25021"/>
    </source>
</evidence>
<dbReference type="PANTHER" id="PTHR46388">
    <property type="entry name" value="NHL REPEAT-CONTAINING PROTEIN 2"/>
    <property type="match status" value="1"/>
</dbReference>
<evidence type="ECO:0000313" key="5">
    <source>
        <dbReference type="Proteomes" id="UP000196138"/>
    </source>
</evidence>
<proteinExistence type="predicted"/>
<dbReference type="EMBL" id="CP021455">
    <property type="protein sequence ID" value="ARU05187.1"/>
    <property type="molecule type" value="Genomic_DNA"/>
</dbReference>
<dbReference type="Gene3D" id="2.120.10.30">
    <property type="entry name" value="TolB, C-terminal domain"/>
    <property type="match status" value="3"/>
</dbReference>
<feature type="region of interest" description="Disordered" evidence="1">
    <location>
        <begin position="459"/>
        <end position="481"/>
    </location>
</feature>
<evidence type="ECO:0008006" key="6">
    <source>
        <dbReference type="Google" id="ProtNLM"/>
    </source>
</evidence>
<dbReference type="KEGG" id="cser:CCO03_11250"/>
<evidence type="ECO:0000259" key="2">
    <source>
        <dbReference type="Pfam" id="PF18203"/>
    </source>
</evidence>